<dbReference type="Gene3D" id="1.10.1740.10">
    <property type="match status" value="1"/>
</dbReference>
<comment type="caution">
    <text evidence="7">The sequence shown here is derived from an EMBL/GenBank/DDBJ whole genome shotgun (WGS) entry which is preliminary data.</text>
</comment>
<dbReference type="PANTHER" id="PTHR43133">
    <property type="entry name" value="RNA POLYMERASE ECF-TYPE SIGMA FACTO"/>
    <property type="match status" value="1"/>
</dbReference>
<reference evidence="7" key="2">
    <citation type="journal article" date="2021" name="PeerJ">
        <title>Extensive microbial diversity within the chicken gut microbiome revealed by metagenomics and culture.</title>
        <authorList>
            <person name="Gilroy R."/>
            <person name="Ravi A."/>
            <person name="Getino M."/>
            <person name="Pursley I."/>
            <person name="Horton D.L."/>
            <person name="Alikhan N.F."/>
            <person name="Baker D."/>
            <person name="Gharbi K."/>
            <person name="Hall N."/>
            <person name="Watson M."/>
            <person name="Adriaenssens E.M."/>
            <person name="Foster-Nyarko E."/>
            <person name="Jarju S."/>
            <person name="Secka A."/>
            <person name="Antonio M."/>
            <person name="Oren A."/>
            <person name="Chaudhuri R.R."/>
            <person name="La Ragione R."/>
            <person name="Hildebrand F."/>
            <person name="Pallen M.J."/>
        </authorList>
    </citation>
    <scope>NUCLEOTIDE SEQUENCE</scope>
    <source>
        <strain evidence="7">USAMLcec3-3695</strain>
    </source>
</reference>
<dbReference type="GO" id="GO:0016987">
    <property type="term" value="F:sigma factor activity"/>
    <property type="evidence" value="ECO:0007669"/>
    <property type="project" value="UniProtKB-KW"/>
</dbReference>
<dbReference type="InterPro" id="IPR036388">
    <property type="entry name" value="WH-like_DNA-bd_sf"/>
</dbReference>
<dbReference type="InterPro" id="IPR007627">
    <property type="entry name" value="RNA_pol_sigma70_r2"/>
</dbReference>
<dbReference type="AlphaFoldDB" id="A0A9D1MBJ3"/>
<accession>A0A9D1MBJ3</accession>
<dbReference type="Pfam" id="PF08281">
    <property type="entry name" value="Sigma70_r4_2"/>
    <property type="match status" value="1"/>
</dbReference>
<evidence type="ECO:0000256" key="3">
    <source>
        <dbReference type="ARBA" id="ARBA00023082"/>
    </source>
</evidence>
<dbReference type="Gene3D" id="1.10.10.10">
    <property type="entry name" value="Winged helix-like DNA-binding domain superfamily/Winged helix DNA-binding domain"/>
    <property type="match status" value="1"/>
</dbReference>
<feature type="domain" description="RNA polymerase sigma factor 70 region 4 type 2" evidence="6">
    <location>
        <begin position="119"/>
        <end position="168"/>
    </location>
</feature>
<dbReference type="InterPro" id="IPR013249">
    <property type="entry name" value="RNA_pol_sigma70_r4_t2"/>
</dbReference>
<dbReference type="SUPFAM" id="SSF88659">
    <property type="entry name" value="Sigma3 and sigma4 domains of RNA polymerase sigma factors"/>
    <property type="match status" value="1"/>
</dbReference>
<proteinExistence type="inferred from homology"/>
<dbReference type="InterPro" id="IPR013324">
    <property type="entry name" value="RNA_pol_sigma_r3/r4-like"/>
</dbReference>
<keyword evidence="3" id="KW-0731">Sigma factor</keyword>
<evidence type="ECO:0000256" key="4">
    <source>
        <dbReference type="ARBA" id="ARBA00023163"/>
    </source>
</evidence>
<evidence type="ECO:0000256" key="2">
    <source>
        <dbReference type="ARBA" id="ARBA00023015"/>
    </source>
</evidence>
<gene>
    <name evidence="7" type="ORF">IAA61_05960</name>
</gene>
<dbReference type="EMBL" id="DVNB01000061">
    <property type="protein sequence ID" value="HIU57340.1"/>
    <property type="molecule type" value="Genomic_DNA"/>
</dbReference>
<evidence type="ECO:0000256" key="1">
    <source>
        <dbReference type="ARBA" id="ARBA00010641"/>
    </source>
</evidence>
<dbReference type="Proteomes" id="UP000824109">
    <property type="component" value="Unassembled WGS sequence"/>
</dbReference>
<dbReference type="GO" id="GO:0003677">
    <property type="term" value="F:DNA binding"/>
    <property type="evidence" value="ECO:0007669"/>
    <property type="project" value="InterPro"/>
</dbReference>
<dbReference type="GO" id="GO:0006352">
    <property type="term" value="P:DNA-templated transcription initiation"/>
    <property type="evidence" value="ECO:0007669"/>
    <property type="project" value="InterPro"/>
</dbReference>
<comment type="similarity">
    <text evidence="1">Belongs to the sigma-70 factor family. ECF subfamily.</text>
</comment>
<dbReference type="InterPro" id="IPR039425">
    <property type="entry name" value="RNA_pol_sigma-70-like"/>
</dbReference>
<organism evidence="7 8">
    <name type="scientific">Candidatus Ornithomonoglobus merdipullorum</name>
    <dbReference type="NCBI Taxonomy" id="2840895"/>
    <lineage>
        <taxon>Bacteria</taxon>
        <taxon>Bacillati</taxon>
        <taxon>Bacillota</taxon>
        <taxon>Clostridia</taxon>
        <taxon>Candidatus Ornithomonoglobus</taxon>
    </lineage>
</organism>
<evidence type="ECO:0000259" key="5">
    <source>
        <dbReference type="Pfam" id="PF04542"/>
    </source>
</evidence>
<evidence type="ECO:0000313" key="7">
    <source>
        <dbReference type="EMBL" id="HIU57340.1"/>
    </source>
</evidence>
<dbReference type="PANTHER" id="PTHR43133:SF60">
    <property type="entry name" value="RNA POLYMERASE SIGMA FACTOR SIGV"/>
    <property type="match status" value="1"/>
</dbReference>
<dbReference type="Pfam" id="PF04542">
    <property type="entry name" value="Sigma70_r2"/>
    <property type="match status" value="1"/>
</dbReference>
<evidence type="ECO:0000259" key="6">
    <source>
        <dbReference type="Pfam" id="PF08281"/>
    </source>
</evidence>
<dbReference type="InterPro" id="IPR013325">
    <property type="entry name" value="RNA_pol_sigma_r2"/>
</dbReference>
<keyword evidence="2" id="KW-0805">Transcription regulation</keyword>
<reference evidence="7" key="1">
    <citation type="submission" date="2020-10" db="EMBL/GenBank/DDBJ databases">
        <authorList>
            <person name="Gilroy R."/>
        </authorList>
    </citation>
    <scope>NUCLEOTIDE SEQUENCE</scope>
    <source>
        <strain evidence="7">USAMLcec3-3695</strain>
    </source>
</reference>
<dbReference type="NCBIfam" id="TIGR02937">
    <property type="entry name" value="sigma70-ECF"/>
    <property type="match status" value="1"/>
</dbReference>
<protein>
    <submittedName>
        <fullName evidence="7">Sigma-70 family RNA polymerase sigma factor</fullName>
    </submittedName>
</protein>
<keyword evidence="4" id="KW-0804">Transcription</keyword>
<dbReference type="SUPFAM" id="SSF88946">
    <property type="entry name" value="Sigma2 domain of RNA polymerase sigma factors"/>
    <property type="match status" value="1"/>
</dbReference>
<name>A0A9D1MBJ3_9FIRM</name>
<dbReference type="InterPro" id="IPR014284">
    <property type="entry name" value="RNA_pol_sigma-70_dom"/>
</dbReference>
<evidence type="ECO:0000313" key="8">
    <source>
        <dbReference type="Proteomes" id="UP000824109"/>
    </source>
</evidence>
<sequence>MGKNAYDDISKIERIYNKYCDLIYWTAKKILHEEDLVEDAVQETILKLMRHPERIDECKVNETKNYIYRVSKSIGINIYNKQNKILEADRLDDMPEQRETSNEFNPEEYIISNESVNLIVQAIRDMDDKYSIPLRYQKFNKYSIEEIADIMGVSVRTVFYRINKAKKILAEKLKKREDNNR</sequence>
<feature type="domain" description="RNA polymerase sigma-70 region 2" evidence="5">
    <location>
        <begin position="16"/>
        <end position="82"/>
    </location>
</feature>